<comment type="caution">
    <text evidence="3">The sequence shown here is derived from an EMBL/GenBank/DDBJ whole genome shotgun (WGS) entry which is preliminary data.</text>
</comment>
<name>A0A0C1R2C1_9CLOT</name>
<dbReference type="Gene3D" id="2.60.40.1080">
    <property type="match status" value="1"/>
</dbReference>
<dbReference type="STRING" id="29341.RSJ17_08465"/>
<feature type="domain" description="BIG2" evidence="2">
    <location>
        <begin position="196"/>
        <end position="273"/>
    </location>
</feature>
<keyword evidence="1" id="KW-0732">Signal</keyword>
<evidence type="ECO:0000313" key="3">
    <source>
        <dbReference type="EMBL" id="KIE47612.1"/>
    </source>
</evidence>
<dbReference type="AlphaFoldDB" id="A0A0C1R2C1"/>
<dbReference type="Proteomes" id="UP000031366">
    <property type="component" value="Unassembled WGS sequence"/>
</dbReference>
<protein>
    <submittedName>
        <fullName evidence="3">Bacterial Ig-like domain family protein</fullName>
    </submittedName>
</protein>
<dbReference type="InterPro" id="IPR008964">
    <property type="entry name" value="Invasin/intimin_cell_adhesion"/>
</dbReference>
<dbReference type="OrthoDB" id="1937631at2"/>
<dbReference type="Gene3D" id="2.60.120.260">
    <property type="entry name" value="Galactose-binding domain-like"/>
    <property type="match status" value="1"/>
</dbReference>
<feature type="signal peptide" evidence="1">
    <location>
        <begin position="1"/>
        <end position="25"/>
    </location>
</feature>
<accession>A0A0C1R2C1</accession>
<sequence length="360" mass="40399">MKRKLKSILILMFAFVFMSLSFSNAKIVKAASLNGAVIGTENLNNTPENSAKIGDKLNLPEKEWKRYDDDNKQIEYTGIWTYKNNATGAYLNTDHFSNDSNAQIKFNFYGSKLRLIASTNNNRSEKNIITIDGISHEYTELLSDSWEEVKLIFEIKDLTLGEHSVTIGKSEINDKYMVLDAIDIDANGELLPYEIKTESISLDKSSIDLEVGQTDKLTATVLPEDAVNKKVVWSSSDETIATVDQEGNVTAIKEGQATITAKVENTDLTATCEVNVSKLAEENKNNAILSISLVNGATKEYDVSMEEVNKFINWYEERANGKGSALYSFDKKLNPYTSVKEYIVHDKIVSFQVREYEISK</sequence>
<dbReference type="InterPro" id="IPR003343">
    <property type="entry name" value="Big_2"/>
</dbReference>
<evidence type="ECO:0000256" key="1">
    <source>
        <dbReference type="SAM" id="SignalP"/>
    </source>
</evidence>
<evidence type="ECO:0000313" key="4">
    <source>
        <dbReference type="Proteomes" id="UP000031366"/>
    </source>
</evidence>
<evidence type="ECO:0000259" key="2">
    <source>
        <dbReference type="SMART" id="SM00635"/>
    </source>
</evidence>
<dbReference type="Pfam" id="PF02368">
    <property type="entry name" value="Big_2"/>
    <property type="match status" value="1"/>
</dbReference>
<gene>
    <name evidence="3" type="ORF">U732_2956</name>
</gene>
<feature type="chain" id="PRO_5038970610" evidence="1">
    <location>
        <begin position="26"/>
        <end position="360"/>
    </location>
</feature>
<keyword evidence="4" id="KW-1185">Reference proteome</keyword>
<reference evidence="3 4" key="1">
    <citation type="journal article" date="2015" name="Infect. Genet. Evol.">
        <title>Genomic sequences of six botulinum neurotoxin-producing strains representing three clostridial species illustrate the mobility and diversity of botulinum neurotoxin genes.</title>
        <authorList>
            <person name="Smith T.J."/>
            <person name="Hill K.K."/>
            <person name="Xie G."/>
            <person name="Foley B.T."/>
            <person name="Williamson C.H."/>
            <person name="Foster J.T."/>
            <person name="Johnson S.L."/>
            <person name="Chertkov O."/>
            <person name="Teshima H."/>
            <person name="Gibbons H.S."/>
            <person name="Johnsky L.A."/>
            <person name="Karavis M.A."/>
            <person name="Smith L.A."/>
        </authorList>
    </citation>
    <scope>NUCLEOTIDE SEQUENCE [LARGE SCALE GENOMIC DNA]</scope>
    <source>
        <strain evidence="3 4">CDC 2741</strain>
    </source>
</reference>
<proteinExistence type="predicted"/>
<dbReference type="EMBL" id="AYSO01000014">
    <property type="protein sequence ID" value="KIE47612.1"/>
    <property type="molecule type" value="Genomic_DNA"/>
</dbReference>
<dbReference type="RefSeq" id="WP_039631295.1">
    <property type="nucleotide sequence ID" value="NZ_AYSO01000014.1"/>
</dbReference>
<dbReference type="SUPFAM" id="SSF49373">
    <property type="entry name" value="Invasin/intimin cell-adhesion fragments"/>
    <property type="match status" value="1"/>
</dbReference>
<dbReference type="SMART" id="SM00635">
    <property type="entry name" value="BID_2"/>
    <property type="match status" value="1"/>
</dbReference>
<organism evidence="3 4">
    <name type="scientific">Clostridium argentinense CDC 2741</name>
    <dbReference type="NCBI Taxonomy" id="1418104"/>
    <lineage>
        <taxon>Bacteria</taxon>
        <taxon>Bacillati</taxon>
        <taxon>Bacillota</taxon>
        <taxon>Clostridia</taxon>
        <taxon>Eubacteriales</taxon>
        <taxon>Clostridiaceae</taxon>
        <taxon>Clostridium</taxon>
    </lineage>
</organism>